<evidence type="ECO:0000313" key="2">
    <source>
        <dbReference type="EMBL" id="MBM7591537.1"/>
    </source>
</evidence>
<protein>
    <submittedName>
        <fullName evidence="2">Uncharacterized protein</fullName>
    </submittedName>
</protein>
<evidence type="ECO:0000313" key="3">
    <source>
        <dbReference type="Proteomes" id="UP000717624"/>
    </source>
</evidence>
<dbReference type="EMBL" id="JAFBEB010000012">
    <property type="protein sequence ID" value="MBM7591537.1"/>
    <property type="molecule type" value="Genomic_DNA"/>
</dbReference>
<name>A0A938Y4P0_9BACL</name>
<reference evidence="2" key="1">
    <citation type="submission" date="2021-01" db="EMBL/GenBank/DDBJ databases">
        <title>Genomic Encyclopedia of Type Strains, Phase IV (KMG-IV): sequencing the most valuable type-strain genomes for metagenomic binning, comparative biology and taxonomic classification.</title>
        <authorList>
            <person name="Goeker M."/>
        </authorList>
    </citation>
    <scope>NUCLEOTIDE SEQUENCE</scope>
    <source>
        <strain evidence="2">DSM 25523</strain>
    </source>
</reference>
<feature type="transmembrane region" description="Helical" evidence="1">
    <location>
        <begin position="20"/>
        <end position="37"/>
    </location>
</feature>
<dbReference type="AlphaFoldDB" id="A0A938Y4P0"/>
<comment type="caution">
    <text evidence="2">The sequence shown here is derived from an EMBL/GenBank/DDBJ whole genome shotgun (WGS) entry which is preliminary data.</text>
</comment>
<keyword evidence="1" id="KW-1133">Transmembrane helix</keyword>
<organism evidence="2 3">
    <name type="scientific">Brevibacillus fulvus</name>
    <dbReference type="NCBI Taxonomy" id="1125967"/>
    <lineage>
        <taxon>Bacteria</taxon>
        <taxon>Bacillati</taxon>
        <taxon>Bacillota</taxon>
        <taxon>Bacilli</taxon>
        <taxon>Bacillales</taxon>
        <taxon>Paenibacillaceae</taxon>
        <taxon>Brevibacillus</taxon>
    </lineage>
</organism>
<accession>A0A938Y4P0</accession>
<proteinExistence type="predicted"/>
<gene>
    <name evidence="2" type="ORF">JOD01_003188</name>
</gene>
<keyword evidence="3" id="KW-1185">Reference proteome</keyword>
<dbReference type="Proteomes" id="UP000717624">
    <property type="component" value="Unassembled WGS sequence"/>
</dbReference>
<keyword evidence="1" id="KW-0472">Membrane</keyword>
<keyword evidence="1" id="KW-0812">Transmembrane</keyword>
<evidence type="ECO:0000256" key="1">
    <source>
        <dbReference type="SAM" id="Phobius"/>
    </source>
</evidence>
<sequence>MPLEFRGFGINFNWKLWRKHLMIYFAHCIFVIFSLLMERRVR</sequence>